<evidence type="ECO:0000313" key="2">
    <source>
        <dbReference type="EMBL" id="MPD05642.1"/>
    </source>
</evidence>
<organism evidence="2 3">
    <name type="scientific">Portunus trituberculatus</name>
    <name type="common">Swimming crab</name>
    <name type="synonym">Neptunus trituberculatus</name>
    <dbReference type="NCBI Taxonomy" id="210409"/>
    <lineage>
        <taxon>Eukaryota</taxon>
        <taxon>Metazoa</taxon>
        <taxon>Ecdysozoa</taxon>
        <taxon>Arthropoda</taxon>
        <taxon>Crustacea</taxon>
        <taxon>Multicrustacea</taxon>
        <taxon>Malacostraca</taxon>
        <taxon>Eumalacostraca</taxon>
        <taxon>Eucarida</taxon>
        <taxon>Decapoda</taxon>
        <taxon>Pleocyemata</taxon>
        <taxon>Brachyura</taxon>
        <taxon>Eubrachyura</taxon>
        <taxon>Portunoidea</taxon>
        <taxon>Portunidae</taxon>
        <taxon>Portuninae</taxon>
        <taxon>Portunus</taxon>
    </lineage>
</organism>
<proteinExistence type="predicted"/>
<feature type="region of interest" description="Disordered" evidence="1">
    <location>
        <begin position="1"/>
        <end position="32"/>
    </location>
</feature>
<dbReference type="AlphaFoldDB" id="A0A5B7K5L7"/>
<protein>
    <submittedName>
        <fullName evidence="2">Uncharacterized protein</fullName>
    </submittedName>
</protein>
<feature type="compositionally biased region" description="Basic and acidic residues" evidence="1">
    <location>
        <begin position="17"/>
        <end position="32"/>
    </location>
</feature>
<keyword evidence="3" id="KW-1185">Reference proteome</keyword>
<evidence type="ECO:0000313" key="3">
    <source>
        <dbReference type="Proteomes" id="UP000324222"/>
    </source>
</evidence>
<accession>A0A5B7K5L7</accession>
<evidence type="ECO:0000256" key="1">
    <source>
        <dbReference type="SAM" id="MobiDB-lite"/>
    </source>
</evidence>
<dbReference type="EMBL" id="VSRR010146994">
    <property type="protein sequence ID" value="MPD05642.1"/>
    <property type="molecule type" value="Genomic_DNA"/>
</dbReference>
<feature type="compositionally biased region" description="Polar residues" evidence="1">
    <location>
        <begin position="1"/>
        <end position="11"/>
    </location>
</feature>
<name>A0A5B7K5L7_PORTR</name>
<sequence length="32" mass="3669">MKQPEAANNQLVGAGKNRQEWGTESGRRWVRN</sequence>
<comment type="caution">
    <text evidence="2">The sequence shown here is derived from an EMBL/GenBank/DDBJ whole genome shotgun (WGS) entry which is preliminary data.</text>
</comment>
<reference evidence="2 3" key="1">
    <citation type="submission" date="2019-05" db="EMBL/GenBank/DDBJ databases">
        <title>Another draft genome of Portunus trituberculatus and its Hox gene families provides insights of decapod evolution.</title>
        <authorList>
            <person name="Jeong J.-H."/>
            <person name="Song I."/>
            <person name="Kim S."/>
            <person name="Choi T."/>
            <person name="Kim D."/>
            <person name="Ryu S."/>
            <person name="Kim W."/>
        </authorList>
    </citation>
    <scope>NUCLEOTIDE SEQUENCE [LARGE SCALE GENOMIC DNA]</scope>
    <source>
        <tissue evidence="2">Muscle</tissue>
    </source>
</reference>
<dbReference type="Proteomes" id="UP000324222">
    <property type="component" value="Unassembled WGS sequence"/>
</dbReference>
<gene>
    <name evidence="2" type="ORF">E2C01_101396</name>
</gene>